<evidence type="ECO:0000313" key="11">
    <source>
        <dbReference type="Proteomes" id="UP000538666"/>
    </source>
</evidence>
<feature type="transmembrane region" description="Helical" evidence="8">
    <location>
        <begin position="425"/>
        <end position="445"/>
    </location>
</feature>
<keyword evidence="11" id="KW-1185">Reference proteome</keyword>
<dbReference type="PANTHER" id="PTHR33908:SF3">
    <property type="entry name" value="UNDECAPRENYL PHOSPHATE-ALPHA-4-AMINO-4-DEOXY-L-ARABINOSE ARABINOSYL TRANSFERASE"/>
    <property type="match status" value="1"/>
</dbReference>
<feature type="transmembrane region" description="Helical" evidence="8">
    <location>
        <begin position="256"/>
        <end position="272"/>
    </location>
</feature>
<keyword evidence="4 10" id="KW-0808">Transferase</keyword>
<comment type="subcellular location">
    <subcellularLocation>
        <location evidence="1">Cell membrane</location>
        <topology evidence="1">Multi-pass membrane protein</topology>
    </subcellularLocation>
</comment>
<keyword evidence="6 8" id="KW-1133">Transmembrane helix</keyword>
<evidence type="ECO:0000256" key="7">
    <source>
        <dbReference type="ARBA" id="ARBA00023136"/>
    </source>
</evidence>
<dbReference type="InterPro" id="IPR038731">
    <property type="entry name" value="RgtA/B/C-like"/>
</dbReference>
<protein>
    <submittedName>
        <fullName evidence="10">4-amino-4-deoxy-L-arabinose transferase-like glycosyltransferase</fullName>
    </submittedName>
</protein>
<feature type="transmembrane region" description="Helical" evidence="8">
    <location>
        <begin position="184"/>
        <end position="212"/>
    </location>
</feature>
<keyword evidence="3" id="KW-0328">Glycosyltransferase</keyword>
<dbReference type="InterPro" id="IPR050297">
    <property type="entry name" value="LipidA_mod_glycosyltrf_83"/>
</dbReference>
<evidence type="ECO:0000256" key="1">
    <source>
        <dbReference type="ARBA" id="ARBA00004651"/>
    </source>
</evidence>
<dbReference type="Pfam" id="PF13231">
    <property type="entry name" value="PMT_2"/>
    <property type="match status" value="1"/>
</dbReference>
<keyword evidence="5 8" id="KW-0812">Transmembrane</keyword>
<dbReference type="PANTHER" id="PTHR33908">
    <property type="entry name" value="MANNOSYLTRANSFERASE YKCB-RELATED"/>
    <property type="match status" value="1"/>
</dbReference>
<feature type="transmembrane region" description="Helical" evidence="8">
    <location>
        <begin position="519"/>
        <end position="538"/>
    </location>
</feature>
<dbReference type="RefSeq" id="WP_050061083.1">
    <property type="nucleotide sequence ID" value="NZ_JACHEK010000008.1"/>
</dbReference>
<feature type="transmembrane region" description="Helical" evidence="8">
    <location>
        <begin position="224"/>
        <end position="244"/>
    </location>
</feature>
<keyword evidence="7 8" id="KW-0472">Membrane</keyword>
<dbReference type="GO" id="GO:0005886">
    <property type="term" value="C:plasma membrane"/>
    <property type="evidence" value="ECO:0007669"/>
    <property type="project" value="UniProtKB-SubCell"/>
</dbReference>
<organism evidence="10 11">
    <name type="scientific">Silvibacterium bohemicum</name>
    <dbReference type="NCBI Taxonomy" id="1577686"/>
    <lineage>
        <taxon>Bacteria</taxon>
        <taxon>Pseudomonadati</taxon>
        <taxon>Acidobacteriota</taxon>
        <taxon>Terriglobia</taxon>
        <taxon>Terriglobales</taxon>
        <taxon>Acidobacteriaceae</taxon>
        <taxon>Silvibacterium</taxon>
    </lineage>
</organism>
<evidence type="ECO:0000256" key="2">
    <source>
        <dbReference type="ARBA" id="ARBA00022475"/>
    </source>
</evidence>
<dbReference type="GO" id="GO:0016763">
    <property type="term" value="F:pentosyltransferase activity"/>
    <property type="evidence" value="ECO:0007669"/>
    <property type="project" value="TreeGrafter"/>
</dbReference>
<keyword evidence="2" id="KW-1003">Cell membrane</keyword>
<feature type="transmembrane region" description="Helical" evidence="8">
    <location>
        <begin position="130"/>
        <end position="150"/>
    </location>
</feature>
<accession>A0A841K777</accession>
<reference evidence="10 11" key="1">
    <citation type="submission" date="2020-08" db="EMBL/GenBank/DDBJ databases">
        <title>Genomic Encyclopedia of Type Strains, Phase IV (KMG-IV): sequencing the most valuable type-strain genomes for metagenomic binning, comparative biology and taxonomic classification.</title>
        <authorList>
            <person name="Goeker M."/>
        </authorList>
    </citation>
    <scope>NUCLEOTIDE SEQUENCE [LARGE SCALE GENOMIC DNA]</scope>
    <source>
        <strain evidence="10 11">DSM 103733</strain>
    </source>
</reference>
<feature type="domain" description="Glycosyltransferase RgtA/B/C/D-like" evidence="9">
    <location>
        <begin position="81"/>
        <end position="238"/>
    </location>
</feature>
<evidence type="ECO:0000256" key="8">
    <source>
        <dbReference type="SAM" id="Phobius"/>
    </source>
</evidence>
<evidence type="ECO:0000256" key="6">
    <source>
        <dbReference type="ARBA" id="ARBA00022989"/>
    </source>
</evidence>
<feature type="transmembrane region" description="Helical" evidence="8">
    <location>
        <begin position="27"/>
        <end position="48"/>
    </location>
</feature>
<feature type="transmembrane region" description="Helical" evidence="8">
    <location>
        <begin position="484"/>
        <end position="507"/>
    </location>
</feature>
<feature type="transmembrane region" description="Helical" evidence="8">
    <location>
        <begin position="292"/>
        <end position="314"/>
    </location>
</feature>
<feature type="transmembrane region" description="Helical" evidence="8">
    <location>
        <begin position="384"/>
        <end position="404"/>
    </location>
</feature>
<feature type="transmembrane region" description="Helical" evidence="8">
    <location>
        <begin position="156"/>
        <end position="172"/>
    </location>
</feature>
<evidence type="ECO:0000256" key="3">
    <source>
        <dbReference type="ARBA" id="ARBA00022676"/>
    </source>
</evidence>
<dbReference type="GO" id="GO:0009103">
    <property type="term" value="P:lipopolysaccharide biosynthetic process"/>
    <property type="evidence" value="ECO:0007669"/>
    <property type="project" value="UniProtKB-ARBA"/>
</dbReference>
<feature type="transmembrane region" description="Helical" evidence="8">
    <location>
        <begin position="361"/>
        <end position="378"/>
    </location>
</feature>
<evidence type="ECO:0000313" key="10">
    <source>
        <dbReference type="EMBL" id="MBB6146114.1"/>
    </source>
</evidence>
<evidence type="ECO:0000256" key="4">
    <source>
        <dbReference type="ARBA" id="ARBA00022679"/>
    </source>
</evidence>
<dbReference type="EMBL" id="JACHEK010000008">
    <property type="protein sequence ID" value="MBB6146114.1"/>
    <property type="molecule type" value="Genomic_DNA"/>
</dbReference>
<evidence type="ECO:0000259" key="9">
    <source>
        <dbReference type="Pfam" id="PF13231"/>
    </source>
</evidence>
<sequence>MTTPHPSNQIAVNGERPSLYSSPAKSWTLLLLVFLAVHFVALFTPALLDDADATHANAAQHMAMSGDWVTLYVNGIRYLEKPPLPYWLAAVDYHLFGYNVFATHLPISLAVLACAVLAWVWARRAYGERAAFYAALAILTSIGAFLWTRFFIPESLLTFFIALALFGFLTGLEDRKPSRFYLAYAALAIAVLAKGLIAPVFFLAAVIPYLVVTGEWRRWRQMRLFTGLLLFLAVAAPWHVLAALRNPDHGNPVGNVPSPGHVHGFLYFYFFNEHFLRFLGKRYPHDYNKQSWIAYWLGQLVWLFPWSLFLPAALMRAWRNRRVFFSDLRYDATNTIQFLDPKLTAYDASTLASRLRFRARTGLLLSLYAGFILIFFAISTNQEYYTWPAWFAVLLLIAGSLASIEEAPEGNARWINASSRWLTTAHALFAIVGVLAAVALGYGLWASRQLPFVADIGTLLAHRGVGDYSLATSHLFDLTGPSFAALRLPAALAAVTLLLGPLAAWVLRRRGAGFESTATVAFTSALFLIAAHIAFVRFEPMLSSKAMADTINRIAQPDDQLLIYGDQADASSIIFYTHRRPLLVHGQSSYFENHFGSSMIWGSDYPDAPHIFLDDADLLAKWGSGPRKFLFVPGDSRQHVEQMLGAKLYPLQELSDKMLYTDR</sequence>
<dbReference type="GO" id="GO:0010041">
    <property type="term" value="P:response to iron(III) ion"/>
    <property type="evidence" value="ECO:0007669"/>
    <property type="project" value="TreeGrafter"/>
</dbReference>
<evidence type="ECO:0000256" key="5">
    <source>
        <dbReference type="ARBA" id="ARBA00022692"/>
    </source>
</evidence>
<feature type="transmembrane region" description="Helical" evidence="8">
    <location>
        <begin position="96"/>
        <end position="121"/>
    </location>
</feature>
<comment type="caution">
    <text evidence="10">The sequence shown here is derived from an EMBL/GenBank/DDBJ whole genome shotgun (WGS) entry which is preliminary data.</text>
</comment>
<dbReference type="Proteomes" id="UP000538666">
    <property type="component" value="Unassembled WGS sequence"/>
</dbReference>
<gene>
    <name evidence="10" type="ORF">HNQ77_004084</name>
</gene>
<name>A0A841K777_9BACT</name>
<proteinExistence type="predicted"/>
<dbReference type="AlphaFoldDB" id="A0A841K777"/>